<dbReference type="OrthoDB" id="277199at2759"/>
<keyword evidence="5" id="KW-1185">Reference proteome</keyword>
<dbReference type="Pfam" id="PF01253">
    <property type="entry name" value="SUI1"/>
    <property type="match status" value="1"/>
</dbReference>
<dbReference type="PROSITE" id="PS50296">
    <property type="entry name" value="SUI1"/>
    <property type="match status" value="1"/>
</dbReference>
<dbReference type="EMBL" id="JAGRRH010000005">
    <property type="protein sequence ID" value="KAG7369591.1"/>
    <property type="molecule type" value="Genomic_DNA"/>
</dbReference>
<evidence type="ECO:0000256" key="1">
    <source>
        <dbReference type="SAM" id="MobiDB-lite"/>
    </source>
</evidence>
<keyword evidence="4" id="KW-0648">Protein biosynthesis</keyword>
<reference evidence="4" key="1">
    <citation type="journal article" date="2021" name="Sci. Rep.">
        <title>Diploid genomic architecture of Nitzschia inconspicua, an elite biomass production diatom.</title>
        <authorList>
            <person name="Oliver A."/>
            <person name="Podell S."/>
            <person name="Pinowska A."/>
            <person name="Traller J.C."/>
            <person name="Smith S.R."/>
            <person name="McClure R."/>
            <person name="Beliaev A."/>
            <person name="Bohutskyi P."/>
            <person name="Hill E.A."/>
            <person name="Rabines A."/>
            <person name="Zheng H."/>
            <person name="Allen L.Z."/>
            <person name="Kuo A."/>
            <person name="Grigoriev I.V."/>
            <person name="Allen A.E."/>
            <person name="Hazlebeck D."/>
            <person name="Allen E.E."/>
        </authorList>
    </citation>
    <scope>NUCLEOTIDE SEQUENCE</scope>
    <source>
        <strain evidence="4">Hildebrandi</strain>
    </source>
</reference>
<dbReference type="InterPro" id="IPR046447">
    <property type="entry name" value="DENR_C"/>
</dbReference>
<sequence>MEASWLSLFTTILIRDTMSTTTATVATATATPTTDTDTVSSSIGPVWVLYCAKCGMPPEYCEYGPDFERACDPWLKKTHPEVHARLKALRIQDGTGTTTTTTTTTTTDETDKSKTENRPDAPWTTEERLRKFYELYVPEKVSDVPSLLEKYAGKEDKLFLALVKKYGPEPDDPYYMDSDDDDDDDDDDSDDGDDDELKEGMDNLHVDGKKRRGVKAKKAIKFETKVVIQTQKVKKKKAMTIIHGMETVEGIKLKDVSKAFSKRFAGSSSVKDGPKGKEIIIQGDHKEDVATMIVNEFKVPGSAVFLDFDGDVVAYS</sequence>
<dbReference type="InterPro" id="IPR050318">
    <property type="entry name" value="DENR/SUI1_TIF"/>
</dbReference>
<feature type="region of interest" description="Disordered" evidence="1">
    <location>
        <begin position="94"/>
        <end position="121"/>
    </location>
</feature>
<feature type="compositionally biased region" description="Acidic residues" evidence="1">
    <location>
        <begin position="169"/>
        <end position="197"/>
    </location>
</feature>
<dbReference type="GO" id="GO:0003743">
    <property type="term" value="F:translation initiation factor activity"/>
    <property type="evidence" value="ECO:0007669"/>
    <property type="project" value="UniProtKB-KW"/>
</dbReference>
<dbReference type="GO" id="GO:0001731">
    <property type="term" value="P:formation of translation preinitiation complex"/>
    <property type="evidence" value="ECO:0007669"/>
    <property type="project" value="TreeGrafter"/>
</dbReference>
<keyword evidence="2" id="KW-0732">Signal</keyword>
<name>A0A9K3LYS9_9STRA</name>
<keyword evidence="4" id="KW-0396">Initiation factor</keyword>
<evidence type="ECO:0000259" key="3">
    <source>
        <dbReference type="PROSITE" id="PS50296"/>
    </source>
</evidence>
<protein>
    <submittedName>
        <fullName evidence="4">Translation initiation factor SUI1</fullName>
    </submittedName>
</protein>
<dbReference type="GO" id="GO:0002188">
    <property type="term" value="P:translation reinitiation"/>
    <property type="evidence" value="ECO:0007669"/>
    <property type="project" value="TreeGrafter"/>
</dbReference>
<evidence type="ECO:0000313" key="5">
    <source>
        <dbReference type="Proteomes" id="UP000693970"/>
    </source>
</evidence>
<feature type="chain" id="PRO_5039899430" evidence="2">
    <location>
        <begin position="20"/>
        <end position="316"/>
    </location>
</feature>
<feature type="region of interest" description="Disordered" evidence="1">
    <location>
        <begin position="169"/>
        <end position="210"/>
    </location>
</feature>
<dbReference type="PANTHER" id="PTHR12789:SF0">
    <property type="entry name" value="DENSITY-REGULATED PROTEIN"/>
    <property type="match status" value="1"/>
</dbReference>
<reference evidence="4" key="2">
    <citation type="submission" date="2021-04" db="EMBL/GenBank/DDBJ databases">
        <authorList>
            <person name="Podell S."/>
        </authorList>
    </citation>
    <scope>NUCLEOTIDE SEQUENCE</scope>
    <source>
        <strain evidence="4">Hildebrandi</strain>
    </source>
</reference>
<evidence type="ECO:0000256" key="2">
    <source>
        <dbReference type="SAM" id="SignalP"/>
    </source>
</evidence>
<comment type="caution">
    <text evidence="4">The sequence shown here is derived from an EMBL/GenBank/DDBJ whole genome shotgun (WGS) entry which is preliminary data.</text>
</comment>
<dbReference type="AlphaFoldDB" id="A0A9K3LYS9"/>
<dbReference type="Pfam" id="PF21023">
    <property type="entry name" value="DENR_N"/>
    <property type="match status" value="1"/>
</dbReference>
<feature type="signal peptide" evidence="2">
    <location>
        <begin position="1"/>
        <end position="19"/>
    </location>
</feature>
<evidence type="ECO:0000313" key="4">
    <source>
        <dbReference type="EMBL" id="KAG7369591.1"/>
    </source>
</evidence>
<dbReference type="Proteomes" id="UP000693970">
    <property type="component" value="Unassembled WGS sequence"/>
</dbReference>
<proteinExistence type="predicted"/>
<feature type="compositionally biased region" description="Low complexity" evidence="1">
    <location>
        <begin position="94"/>
        <end position="107"/>
    </location>
</feature>
<gene>
    <name evidence="4" type="ORF">IV203_027337</name>
</gene>
<accession>A0A9K3LYS9</accession>
<feature type="compositionally biased region" description="Basic and acidic residues" evidence="1">
    <location>
        <begin position="198"/>
        <end position="207"/>
    </location>
</feature>
<dbReference type="CDD" id="cd11607">
    <property type="entry name" value="DENR_C"/>
    <property type="match status" value="1"/>
</dbReference>
<feature type="domain" description="SUI1" evidence="3">
    <location>
        <begin position="226"/>
        <end position="297"/>
    </location>
</feature>
<dbReference type="InterPro" id="IPR048517">
    <property type="entry name" value="DENR_N"/>
</dbReference>
<dbReference type="PANTHER" id="PTHR12789">
    <property type="entry name" value="DENSITY-REGULATED PROTEIN HOMOLOG"/>
    <property type="match status" value="1"/>
</dbReference>
<organism evidence="4 5">
    <name type="scientific">Nitzschia inconspicua</name>
    <dbReference type="NCBI Taxonomy" id="303405"/>
    <lineage>
        <taxon>Eukaryota</taxon>
        <taxon>Sar</taxon>
        <taxon>Stramenopiles</taxon>
        <taxon>Ochrophyta</taxon>
        <taxon>Bacillariophyta</taxon>
        <taxon>Bacillariophyceae</taxon>
        <taxon>Bacillariophycidae</taxon>
        <taxon>Bacillariales</taxon>
        <taxon>Bacillariaceae</taxon>
        <taxon>Nitzschia</taxon>
    </lineage>
</organism>
<dbReference type="InterPro" id="IPR001950">
    <property type="entry name" value="SUI1"/>
</dbReference>
<dbReference type="GO" id="GO:0003729">
    <property type="term" value="F:mRNA binding"/>
    <property type="evidence" value="ECO:0007669"/>
    <property type="project" value="TreeGrafter"/>
</dbReference>
<feature type="compositionally biased region" description="Basic and acidic residues" evidence="1">
    <location>
        <begin position="109"/>
        <end position="121"/>
    </location>
</feature>